<feature type="compositionally biased region" description="Basic and acidic residues" evidence="1">
    <location>
        <begin position="48"/>
        <end position="85"/>
    </location>
</feature>
<reference evidence="2 3" key="1">
    <citation type="journal article" date="2017" name="Nature">
        <title>The Apostasia genome and the evolution of orchids.</title>
        <authorList>
            <person name="Zhang G.Q."/>
            <person name="Liu K.W."/>
            <person name="Li Z."/>
            <person name="Lohaus R."/>
            <person name="Hsiao Y.Y."/>
            <person name="Niu S.C."/>
            <person name="Wang J.Y."/>
            <person name="Lin Y.C."/>
            <person name="Xu Q."/>
            <person name="Chen L.J."/>
            <person name="Yoshida K."/>
            <person name="Fujiwara S."/>
            <person name="Wang Z.W."/>
            <person name="Zhang Y.Q."/>
            <person name="Mitsuda N."/>
            <person name="Wang M."/>
            <person name="Liu G.H."/>
            <person name="Pecoraro L."/>
            <person name="Huang H.X."/>
            <person name="Xiao X.J."/>
            <person name="Lin M."/>
            <person name="Wu X.Y."/>
            <person name="Wu W.L."/>
            <person name="Chen Y.Y."/>
            <person name="Chang S.B."/>
            <person name="Sakamoto S."/>
            <person name="Ohme-Takagi M."/>
            <person name="Yagi M."/>
            <person name="Zeng S.J."/>
            <person name="Shen C.Y."/>
            <person name="Yeh C.M."/>
            <person name="Luo Y.B."/>
            <person name="Tsai W.C."/>
            <person name="Van de Peer Y."/>
            <person name="Liu Z.J."/>
        </authorList>
    </citation>
    <scope>NUCLEOTIDE SEQUENCE [LARGE SCALE GENOMIC DNA]</scope>
    <source>
        <strain evidence="3">cv. Shenzhen</strain>
        <tissue evidence="2">Stem</tissue>
    </source>
</reference>
<dbReference type="EMBL" id="KZ451909">
    <property type="protein sequence ID" value="PKA63238.1"/>
    <property type="molecule type" value="Genomic_DNA"/>
</dbReference>
<organism evidence="2 3">
    <name type="scientific">Apostasia shenzhenica</name>
    <dbReference type="NCBI Taxonomy" id="1088818"/>
    <lineage>
        <taxon>Eukaryota</taxon>
        <taxon>Viridiplantae</taxon>
        <taxon>Streptophyta</taxon>
        <taxon>Embryophyta</taxon>
        <taxon>Tracheophyta</taxon>
        <taxon>Spermatophyta</taxon>
        <taxon>Magnoliopsida</taxon>
        <taxon>Liliopsida</taxon>
        <taxon>Asparagales</taxon>
        <taxon>Orchidaceae</taxon>
        <taxon>Apostasioideae</taxon>
        <taxon>Apostasia</taxon>
    </lineage>
</organism>
<feature type="compositionally biased region" description="Polar residues" evidence="1">
    <location>
        <begin position="1"/>
        <end position="11"/>
    </location>
</feature>
<dbReference type="AlphaFoldDB" id="A0A2I0B611"/>
<proteinExistence type="predicted"/>
<name>A0A2I0B611_9ASPA</name>
<feature type="region of interest" description="Disordered" evidence="1">
    <location>
        <begin position="1"/>
        <end position="119"/>
    </location>
</feature>
<sequence length="178" mass="20125">MPTENGSSSATEPFPGSTRRNEFESLKSLLSFSPSPSPSISPAEAGEFEDKQKIYSMGEDDHHPEGSERKEEGAVVARGQEDDGGYHTPTSPRNRVPLAVECPPAPRKPAGVGLRRRRRRRRKSRGTRLCCWIEIGDELLELIFCTEMGGLWFRRKKARVLEEEEEEEEEEEAEHEIS</sequence>
<evidence type="ECO:0000313" key="3">
    <source>
        <dbReference type="Proteomes" id="UP000236161"/>
    </source>
</evidence>
<dbReference type="PANTHER" id="PTHR35162">
    <property type="entry name" value="OS08G0516600 PROTEIN"/>
    <property type="match status" value="1"/>
</dbReference>
<keyword evidence="3" id="KW-1185">Reference proteome</keyword>
<dbReference type="OrthoDB" id="781264at2759"/>
<dbReference type="InterPro" id="IPR053115">
    <property type="entry name" value="CDK_inhibitor"/>
</dbReference>
<protein>
    <submittedName>
        <fullName evidence="2">Uncharacterized protein</fullName>
    </submittedName>
</protein>
<dbReference type="PANTHER" id="PTHR35162:SF2">
    <property type="entry name" value="OS08G0516600 PROTEIN"/>
    <property type="match status" value="1"/>
</dbReference>
<evidence type="ECO:0000313" key="2">
    <source>
        <dbReference type="EMBL" id="PKA63238.1"/>
    </source>
</evidence>
<dbReference type="Proteomes" id="UP000236161">
    <property type="component" value="Unassembled WGS sequence"/>
</dbReference>
<evidence type="ECO:0000256" key="1">
    <source>
        <dbReference type="SAM" id="MobiDB-lite"/>
    </source>
</evidence>
<gene>
    <name evidence="2" type="ORF">AXF42_Ash017706</name>
</gene>
<feature type="compositionally biased region" description="Low complexity" evidence="1">
    <location>
        <begin position="26"/>
        <end position="42"/>
    </location>
</feature>
<accession>A0A2I0B611</accession>